<feature type="chain" id="PRO_5012692310" evidence="2">
    <location>
        <begin position="22"/>
        <end position="113"/>
    </location>
</feature>
<evidence type="ECO:0000256" key="1">
    <source>
        <dbReference type="SAM" id="MobiDB-lite"/>
    </source>
</evidence>
<accession>A0A238WXC7</accession>
<evidence type="ECO:0000313" key="3">
    <source>
        <dbReference type="EMBL" id="SNR51146.1"/>
    </source>
</evidence>
<keyword evidence="2" id="KW-0732">Signal</keyword>
<feature type="compositionally biased region" description="Basic residues" evidence="1">
    <location>
        <begin position="104"/>
        <end position="113"/>
    </location>
</feature>
<dbReference type="AlphaFoldDB" id="A0A238WXC7"/>
<gene>
    <name evidence="3" type="ORF">SAMN06269173_103226</name>
</gene>
<evidence type="ECO:0000313" key="4">
    <source>
        <dbReference type="Proteomes" id="UP000198310"/>
    </source>
</evidence>
<proteinExistence type="predicted"/>
<feature type="signal peptide" evidence="2">
    <location>
        <begin position="1"/>
        <end position="21"/>
    </location>
</feature>
<reference evidence="4" key="1">
    <citation type="submission" date="2017-06" db="EMBL/GenBank/DDBJ databases">
        <authorList>
            <person name="Varghese N."/>
            <person name="Submissions S."/>
        </authorList>
    </citation>
    <scope>NUCLEOTIDE SEQUENCE [LARGE SCALE GENOMIC DNA]</scope>
    <source>
        <strain evidence="4">DSM 28041</strain>
    </source>
</reference>
<evidence type="ECO:0000256" key="2">
    <source>
        <dbReference type="SAM" id="SignalP"/>
    </source>
</evidence>
<dbReference type="Proteomes" id="UP000198310">
    <property type="component" value="Unassembled WGS sequence"/>
</dbReference>
<feature type="compositionally biased region" description="Polar residues" evidence="1">
    <location>
        <begin position="20"/>
        <end position="32"/>
    </location>
</feature>
<dbReference type="EMBL" id="FZNS01000003">
    <property type="protein sequence ID" value="SNR51146.1"/>
    <property type="molecule type" value="Genomic_DNA"/>
</dbReference>
<name>A0A238WXC7_9BACT</name>
<dbReference type="RefSeq" id="WP_089332277.1">
    <property type="nucleotide sequence ID" value="NZ_FZNS01000003.1"/>
</dbReference>
<keyword evidence="4" id="KW-1185">Reference proteome</keyword>
<sequence length="113" mass="11967">MYRLCSLSVLLIGLVAGAAQAQNRQPVQPTRRNPTERISPMPGVTLPAGVSQRNAEPVAVPTQVQPNGTLPLPSIPSGNVTAGPIDSVQVQQPSNSRPATPTRTRARTRTTRP</sequence>
<feature type="region of interest" description="Disordered" evidence="1">
    <location>
        <begin position="20"/>
        <end position="113"/>
    </location>
</feature>
<organism evidence="3 4">
    <name type="scientific">Hymenobacter mucosus</name>
    <dbReference type="NCBI Taxonomy" id="1411120"/>
    <lineage>
        <taxon>Bacteria</taxon>
        <taxon>Pseudomonadati</taxon>
        <taxon>Bacteroidota</taxon>
        <taxon>Cytophagia</taxon>
        <taxon>Cytophagales</taxon>
        <taxon>Hymenobacteraceae</taxon>
        <taxon>Hymenobacter</taxon>
    </lineage>
</organism>
<protein>
    <submittedName>
        <fullName evidence="3">Uncharacterized protein</fullName>
    </submittedName>
</protein>